<feature type="domain" description="Barstar (barnase inhibitor)" evidence="2">
    <location>
        <begin position="5"/>
        <end position="97"/>
    </location>
</feature>
<dbReference type="RefSeq" id="WP_373407503.1">
    <property type="nucleotide sequence ID" value="NZ_JBCFQL010000017.1"/>
</dbReference>
<dbReference type="Gene3D" id="3.30.370.10">
    <property type="entry name" value="Barstar-like"/>
    <property type="match status" value="1"/>
</dbReference>
<reference evidence="3 4" key="1">
    <citation type="submission" date="2024-04" db="EMBL/GenBank/DDBJ databases">
        <title>New Clade of Flavobacterium.</title>
        <authorList>
            <person name="Matos L."/>
            <person name="Proenca D.N."/>
            <person name="Fransisco R.M."/>
            <person name="Chung A.P."/>
            <person name="Maccario L."/>
            <person name="Sorensen S.J."/>
            <person name="Morais P.V."/>
        </authorList>
    </citation>
    <scope>NUCLEOTIDE SEQUENCE [LARGE SCALE GENOMIC DNA]</scope>
    <source>
        <strain evidence="3 4">FZUC8N2.13</strain>
    </source>
</reference>
<organism evidence="3 4">
    <name type="scientific">Flavobacterium zubiriense</name>
    <dbReference type="NCBI Taxonomy" id="3138075"/>
    <lineage>
        <taxon>Bacteria</taxon>
        <taxon>Pseudomonadati</taxon>
        <taxon>Bacteroidota</taxon>
        <taxon>Flavobacteriia</taxon>
        <taxon>Flavobacteriales</taxon>
        <taxon>Flavobacteriaceae</taxon>
        <taxon>Flavobacterium</taxon>
    </lineage>
</organism>
<keyword evidence="4" id="KW-1185">Reference proteome</keyword>
<dbReference type="SUPFAM" id="SSF52038">
    <property type="entry name" value="Barstar-related"/>
    <property type="match status" value="1"/>
</dbReference>
<dbReference type="Proteomes" id="UP001574169">
    <property type="component" value="Unassembled WGS sequence"/>
</dbReference>
<evidence type="ECO:0000313" key="4">
    <source>
        <dbReference type="Proteomes" id="UP001574169"/>
    </source>
</evidence>
<sequence length="134" mass="15923">MNKKTIIINGNNFSDLESFYDEIDRILTKNLNWQTGHNLDAFNDLLRGGFGVYEYKEPIKLTWKNSLKSKIDLGFDATKKWYEERIIFWKNNEVNLQHFEKGLKELVEQNGQTLFDIILEIISEHKHIDFNIID</sequence>
<gene>
    <name evidence="3" type="ORF">AAGV28_14645</name>
</gene>
<evidence type="ECO:0000259" key="2">
    <source>
        <dbReference type="Pfam" id="PF01337"/>
    </source>
</evidence>
<protein>
    <submittedName>
        <fullName evidence="3">Barstar family protein</fullName>
    </submittedName>
</protein>
<dbReference type="InterPro" id="IPR035905">
    <property type="entry name" value="Barstar-like_sf"/>
</dbReference>
<accession>A0ABV4TEW4</accession>
<dbReference type="EMBL" id="JBCFQL010000017">
    <property type="protein sequence ID" value="MFA9192613.1"/>
    <property type="molecule type" value="Genomic_DNA"/>
</dbReference>
<comment type="caution">
    <text evidence="3">The sequence shown here is derived from an EMBL/GenBank/DDBJ whole genome shotgun (WGS) entry which is preliminary data.</text>
</comment>
<evidence type="ECO:0000313" key="3">
    <source>
        <dbReference type="EMBL" id="MFA9192613.1"/>
    </source>
</evidence>
<evidence type="ECO:0000256" key="1">
    <source>
        <dbReference type="ARBA" id="ARBA00006845"/>
    </source>
</evidence>
<dbReference type="InterPro" id="IPR000468">
    <property type="entry name" value="Barstar"/>
</dbReference>
<name>A0ABV4TEW4_9FLAO</name>
<proteinExistence type="inferred from homology"/>
<dbReference type="Pfam" id="PF01337">
    <property type="entry name" value="Barstar"/>
    <property type="match status" value="1"/>
</dbReference>
<comment type="similarity">
    <text evidence="1">Belongs to the barstar family.</text>
</comment>